<feature type="domain" description="N-acetyltransferase" evidence="4">
    <location>
        <begin position="81"/>
        <end position="243"/>
    </location>
</feature>
<evidence type="ECO:0000256" key="1">
    <source>
        <dbReference type="ARBA" id="ARBA00022679"/>
    </source>
</evidence>
<comment type="caution">
    <text evidence="5">The sequence shown here is derived from an EMBL/GenBank/DDBJ whole genome shotgun (WGS) entry which is preliminary data.</text>
</comment>
<protein>
    <recommendedName>
        <fullName evidence="4">N-acetyltransferase domain-containing protein</fullName>
    </recommendedName>
</protein>
<evidence type="ECO:0000259" key="4">
    <source>
        <dbReference type="PROSITE" id="PS51186"/>
    </source>
</evidence>
<dbReference type="EMBL" id="WVTA01000003">
    <property type="protein sequence ID" value="KAK3215361.1"/>
    <property type="molecule type" value="Genomic_DNA"/>
</dbReference>
<feature type="compositionally biased region" description="Polar residues" evidence="3">
    <location>
        <begin position="62"/>
        <end position="72"/>
    </location>
</feature>
<keyword evidence="6" id="KW-1185">Reference proteome</keyword>
<evidence type="ECO:0000313" key="6">
    <source>
        <dbReference type="Proteomes" id="UP001280581"/>
    </source>
</evidence>
<dbReference type="Pfam" id="PF00583">
    <property type="entry name" value="Acetyltransf_1"/>
    <property type="match status" value="1"/>
</dbReference>
<dbReference type="GO" id="GO:0007064">
    <property type="term" value="P:mitotic sister chromatid cohesion"/>
    <property type="evidence" value="ECO:0007669"/>
    <property type="project" value="TreeGrafter"/>
</dbReference>
<evidence type="ECO:0000313" key="5">
    <source>
        <dbReference type="EMBL" id="KAK3215361.1"/>
    </source>
</evidence>
<dbReference type="InterPro" id="IPR000182">
    <property type="entry name" value="GNAT_dom"/>
</dbReference>
<dbReference type="InterPro" id="IPR016181">
    <property type="entry name" value="Acyl_CoA_acyltransferase"/>
</dbReference>
<dbReference type="InterPro" id="IPR051556">
    <property type="entry name" value="N-term/lysine_N-AcTrnsfr"/>
</dbReference>
<feature type="region of interest" description="Disordered" evidence="3">
    <location>
        <begin position="17"/>
        <end position="74"/>
    </location>
</feature>
<reference evidence="5 6" key="1">
    <citation type="submission" date="2021-02" db="EMBL/GenBank/DDBJ databases">
        <title>Genome assembly of Pseudopithomyces chartarum.</title>
        <authorList>
            <person name="Jauregui R."/>
            <person name="Singh J."/>
            <person name="Voisey C."/>
        </authorList>
    </citation>
    <scope>NUCLEOTIDE SEQUENCE [LARGE SCALE GENOMIC DNA]</scope>
    <source>
        <strain evidence="5 6">AGR01</strain>
    </source>
</reference>
<organism evidence="5 6">
    <name type="scientific">Pseudopithomyces chartarum</name>
    <dbReference type="NCBI Taxonomy" id="1892770"/>
    <lineage>
        <taxon>Eukaryota</taxon>
        <taxon>Fungi</taxon>
        <taxon>Dikarya</taxon>
        <taxon>Ascomycota</taxon>
        <taxon>Pezizomycotina</taxon>
        <taxon>Dothideomycetes</taxon>
        <taxon>Pleosporomycetidae</taxon>
        <taxon>Pleosporales</taxon>
        <taxon>Massarineae</taxon>
        <taxon>Didymosphaeriaceae</taxon>
        <taxon>Pseudopithomyces</taxon>
    </lineage>
</organism>
<dbReference type="GO" id="GO:0031415">
    <property type="term" value="C:NatA complex"/>
    <property type="evidence" value="ECO:0007669"/>
    <property type="project" value="TreeGrafter"/>
</dbReference>
<keyword evidence="1" id="KW-0808">Transferase</keyword>
<dbReference type="GO" id="GO:0016747">
    <property type="term" value="F:acyltransferase activity, transferring groups other than amino-acyl groups"/>
    <property type="evidence" value="ECO:0007669"/>
    <property type="project" value="InterPro"/>
</dbReference>
<sequence>MLQSSITAWLQKPAAVMKADQPNPAPVPPPIRLEDLPASPASQSVGVSAIVPSSADERNDQKAPSQPTSALFSTPPLPANVEFAPLTQELIPSFKRILGLTLPVAYPPVFFTESMDEPIHGITIMALWYPNPVNDAAAPRTEKPRLVGAIRCRILPSANLYISTISLLAPYRSHGIATHLLQRVAAKAMDKHGVRCVTAHVWEANEEGLEWYKKRGFEIIGREDVYYHKLKPPGAILVRKWLGVADLLAHPDSVSTVYS</sequence>
<dbReference type="CDD" id="cd04301">
    <property type="entry name" value="NAT_SF"/>
    <property type="match status" value="1"/>
</dbReference>
<dbReference type="PANTHER" id="PTHR42919">
    <property type="entry name" value="N-ALPHA-ACETYLTRANSFERASE"/>
    <property type="match status" value="1"/>
</dbReference>
<dbReference type="PROSITE" id="PS51186">
    <property type="entry name" value="GNAT"/>
    <property type="match status" value="1"/>
</dbReference>
<evidence type="ECO:0000256" key="2">
    <source>
        <dbReference type="ARBA" id="ARBA00023315"/>
    </source>
</evidence>
<dbReference type="PANTHER" id="PTHR42919:SF8">
    <property type="entry name" value="N-ALPHA-ACETYLTRANSFERASE 50"/>
    <property type="match status" value="1"/>
</dbReference>
<keyword evidence="2" id="KW-0012">Acyltransferase</keyword>
<dbReference type="Gene3D" id="3.40.630.30">
    <property type="match status" value="1"/>
</dbReference>
<proteinExistence type="predicted"/>
<dbReference type="Proteomes" id="UP001280581">
    <property type="component" value="Unassembled WGS sequence"/>
</dbReference>
<accession>A0AAN6RLF7</accession>
<evidence type="ECO:0000256" key="3">
    <source>
        <dbReference type="SAM" id="MobiDB-lite"/>
    </source>
</evidence>
<dbReference type="AlphaFoldDB" id="A0AAN6RLF7"/>
<gene>
    <name evidence="5" type="ORF">GRF29_19g3049575</name>
</gene>
<name>A0AAN6RLF7_9PLEO</name>
<dbReference type="SUPFAM" id="SSF55729">
    <property type="entry name" value="Acyl-CoA N-acyltransferases (Nat)"/>
    <property type="match status" value="1"/>
</dbReference>